<evidence type="ECO:0000256" key="1">
    <source>
        <dbReference type="ARBA" id="ARBA00022723"/>
    </source>
</evidence>
<protein>
    <submittedName>
        <fullName evidence="4">Class II aldolase/adducin family protein</fullName>
    </submittedName>
</protein>
<name>A0A943ISA5_9FIRM</name>
<dbReference type="GO" id="GO:0005829">
    <property type="term" value="C:cytosol"/>
    <property type="evidence" value="ECO:0007669"/>
    <property type="project" value="TreeGrafter"/>
</dbReference>
<dbReference type="GO" id="GO:0016832">
    <property type="term" value="F:aldehyde-lyase activity"/>
    <property type="evidence" value="ECO:0007669"/>
    <property type="project" value="TreeGrafter"/>
</dbReference>
<keyword evidence="2" id="KW-0456">Lyase</keyword>
<dbReference type="GO" id="GO:0046872">
    <property type="term" value="F:metal ion binding"/>
    <property type="evidence" value="ECO:0007669"/>
    <property type="project" value="UniProtKB-KW"/>
</dbReference>
<dbReference type="Pfam" id="PF00596">
    <property type="entry name" value="Aldolase_II"/>
    <property type="match status" value="1"/>
</dbReference>
<evidence type="ECO:0000259" key="3">
    <source>
        <dbReference type="SMART" id="SM01007"/>
    </source>
</evidence>
<evidence type="ECO:0000313" key="5">
    <source>
        <dbReference type="Proteomes" id="UP000733372"/>
    </source>
</evidence>
<dbReference type="EMBL" id="JAGZAM010000011">
    <property type="protein sequence ID" value="MBS5687797.1"/>
    <property type="molecule type" value="Genomic_DNA"/>
</dbReference>
<sequence>MEHESIVWPKSADDIIRYSALVYQKGLVSAAGGNVSARLGGDMLITGSNVPLRAVTYEGLVLCDAEGHVKRAAQGLKPSKETRFHLDVYRLRPEINYIIHAHPTYSVLWTLQKKPLPLYTESAKLKLGEVPIVPDRAPGSTELADVVAETVANASADTRAFLMEGHGILVMGKTMEECFDQAELLEDTAKIAFLQQLACLR</sequence>
<evidence type="ECO:0000313" key="4">
    <source>
        <dbReference type="EMBL" id="MBS5687797.1"/>
    </source>
</evidence>
<accession>A0A943ISA5</accession>
<dbReference type="GO" id="GO:0019323">
    <property type="term" value="P:pentose catabolic process"/>
    <property type="evidence" value="ECO:0007669"/>
    <property type="project" value="TreeGrafter"/>
</dbReference>
<dbReference type="InterPro" id="IPR001303">
    <property type="entry name" value="Aldolase_II/adducin_N"/>
</dbReference>
<keyword evidence="1" id="KW-0479">Metal-binding</keyword>
<dbReference type="InterPro" id="IPR050197">
    <property type="entry name" value="Aldolase_class_II_sugar_metab"/>
</dbReference>
<dbReference type="Gene3D" id="3.40.225.10">
    <property type="entry name" value="Class II aldolase/adducin N-terminal domain"/>
    <property type="match status" value="1"/>
</dbReference>
<dbReference type="PANTHER" id="PTHR22789:SF0">
    <property type="entry name" value="3-OXO-TETRONATE 4-PHOSPHATE DECARBOXYLASE-RELATED"/>
    <property type="match status" value="1"/>
</dbReference>
<evidence type="ECO:0000256" key="2">
    <source>
        <dbReference type="ARBA" id="ARBA00023239"/>
    </source>
</evidence>
<dbReference type="RefSeq" id="WP_158390639.1">
    <property type="nucleotide sequence ID" value="NZ_CABHNO010000047.1"/>
</dbReference>
<proteinExistence type="predicted"/>
<reference evidence="4" key="1">
    <citation type="submission" date="2021-02" db="EMBL/GenBank/DDBJ databases">
        <title>Infant gut strain persistence is associated with maternal origin, phylogeny, and functional potential including surface adhesion and iron acquisition.</title>
        <authorList>
            <person name="Lou Y.C."/>
        </authorList>
    </citation>
    <scope>NUCLEOTIDE SEQUENCE</scope>
    <source>
        <strain evidence="4">L3_101_367G1_dasL3_101_367G1_metabat.metabat.26</strain>
    </source>
</reference>
<dbReference type="PANTHER" id="PTHR22789">
    <property type="entry name" value="FUCULOSE PHOSPHATE ALDOLASE"/>
    <property type="match status" value="1"/>
</dbReference>
<gene>
    <name evidence="4" type="ORF">KHW66_07140</name>
</gene>
<dbReference type="SUPFAM" id="SSF53639">
    <property type="entry name" value="AraD/HMP-PK domain-like"/>
    <property type="match status" value="1"/>
</dbReference>
<dbReference type="InterPro" id="IPR036409">
    <property type="entry name" value="Aldolase_II/adducin_N_sf"/>
</dbReference>
<dbReference type="AlphaFoldDB" id="A0A943ISA5"/>
<comment type="caution">
    <text evidence="4">The sequence shown here is derived from an EMBL/GenBank/DDBJ whole genome shotgun (WGS) entry which is preliminary data.</text>
</comment>
<organism evidence="4 5">
    <name type="scientific">Faecalibacterium prausnitzii</name>
    <dbReference type="NCBI Taxonomy" id="853"/>
    <lineage>
        <taxon>Bacteria</taxon>
        <taxon>Bacillati</taxon>
        <taxon>Bacillota</taxon>
        <taxon>Clostridia</taxon>
        <taxon>Eubacteriales</taxon>
        <taxon>Oscillospiraceae</taxon>
        <taxon>Faecalibacterium</taxon>
    </lineage>
</organism>
<dbReference type="SMART" id="SM01007">
    <property type="entry name" value="Aldolase_II"/>
    <property type="match status" value="1"/>
</dbReference>
<feature type="domain" description="Class II aldolase/adducin N-terminal" evidence="3">
    <location>
        <begin position="13"/>
        <end position="193"/>
    </location>
</feature>
<dbReference type="Proteomes" id="UP000733372">
    <property type="component" value="Unassembled WGS sequence"/>
</dbReference>